<protein>
    <submittedName>
        <fullName evidence="1">Uncharacterized protein</fullName>
    </submittedName>
</protein>
<keyword evidence="2" id="KW-1185">Reference proteome</keyword>
<organism evidence="1 2">
    <name type="scientific">Nephila pilipes</name>
    <name type="common">Giant wood spider</name>
    <name type="synonym">Nephila maculata</name>
    <dbReference type="NCBI Taxonomy" id="299642"/>
    <lineage>
        <taxon>Eukaryota</taxon>
        <taxon>Metazoa</taxon>
        <taxon>Ecdysozoa</taxon>
        <taxon>Arthropoda</taxon>
        <taxon>Chelicerata</taxon>
        <taxon>Arachnida</taxon>
        <taxon>Araneae</taxon>
        <taxon>Araneomorphae</taxon>
        <taxon>Entelegynae</taxon>
        <taxon>Araneoidea</taxon>
        <taxon>Nephilidae</taxon>
        <taxon>Nephila</taxon>
    </lineage>
</organism>
<name>A0A8X6PIM0_NEPPI</name>
<reference evidence="1" key="1">
    <citation type="submission" date="2020-08" db="EMBL/GenBank/DDBJ databases">
        <title>Multicomponent nature underlies the extraordinary mechanical properties of spider dragline silk.</title>
        <authorList>
            <person name="Kono N."/>
            <person name="Nakamura H."/>
            <person name="Mori M."/>
            <person name="Yoshida Y."/>
            <person name="Ohtoshi R."/>
            <person name="Malay A.D."/>
            <person name="Moran D.A.P."/>
            <person name="Tomita M."/>
            <person name="Numata K."/>
            <person name="Arakawa K."/>
        </authorList>
    </citation>
    <scope>NUCLEOTIDE SEQUENCE</scope>
</reference>
<evidence type="ECO:0000313" key="1">
    <source>
        <dbReference type="EMBL" id="GFT70024.1"/>
    </source>
</evidence>
<comment type="caution">
    <text evidence="1">The sequence shown here is derived from an EMBL/GenBank/DDBJ whole genome shotgun (WGS) entry which is preliminary data.</text>
</comment>
<gene>
    <name evidence="1" type="ORF">NPIL_328741</name>
</gene>
<dbReference type="EMBL" id="BMAW01020777">
    <property type="protein sequence ID" value="GFT70024.1"/>
    <property type="molecule type" value="Genomic_DNA"/>
</dbReference>
<accession>A0A8X6PIM0</accession>
<sequence>MSVFARAREKEQDKTAAVFSIKHAVRGRHANGDGRLVEKQRMKARKSLPPRMRKLAHVRRFIGDPTKTEPKRDRIVEASKQGDIAIKEQK</sequence>
<dbReference type="Proteomes" id="UP000887013">
    <property type="component" value="Unassembled WGS sequence"/>
</dbReference>
<evidence type="ECO:0000313" key="2">
    <source>
        <dbReference type="Proteomes" id="UP000887013"/>
    </source>
</evidence>
<proteinExistence type="predicted"/>
<dbReference type="AlphaFoldDB" id="A0A8X6PIM0"/>